<evidence type="ECO:0000313" key="4">
    <source>
        <dbReference type="Proteomes" id="UP000198666"/>
    </source>
</evidence>
<dbReference type="InterPro" id="IPR008991">
    <property type="entry name" value="Translation_prot_SH3-like_sf"/>
</dbReference>
<evidence type="ECO:0000313" key="3">
    <source>
        <dbReference type="EMBL" id="SDD58098.1"/>
    </source>
</evidence>
<organism evidence="3 4">
    <name type="scientific">Terribacillus halophilus</name>
    <dbReference type="NCBI Taxonomy" id="361279"/>
    <lineage>
        <taxon>Bacteria</taxon>
        <taxon>Bacillati</taxon>
        <taxon>Bacillota</taxon>
        <taxon>Bacilli</taxon>
        <taxon>Bacillales</taxon>
        <taxon>Bacillaceae</taxon>
        <taxon>Terribacillus</taxon>
    </lineage>
</organism>
<dbReference type="InterPro" id="IPR041985">
    <property type="entry name" value="Ribosomal_eL14_KOW"/>
</dbReference>
<dbReference type="Gene3D" id="2.30.30.30">
    <property type="match status" value="1"/>
</dbReference>
<evidence type="ECO:0008006" key="5">
    <source>
        <dbReference type="Google" id="ProtNLM"/>
    </source>
</evidence>
<evidence type="ECO:0000256" key="1">
    <source>
        <dbReference type="ARBA" id="ARBA00022980"/>
    </source>
</evidence>
<reference evidence="4" key="1">
    <citation type="submission" date="2016-10" db="EMBL/GenBank/DDBJ databases">
        <authorList>
            <person name="Varghese N."/>
            <person name="Submissions S."/>
        </authorList>
    </citation>
    <scope>NUCLEOTIDE SEQUENCE [LARGE SCALE GENOMIC DNA]</scope>
    <source>
        <strain evidence="4">DSM 21620</strain>
    </source>
</reference>
<dbReference type="AlphaFoldDB" id="A0A1G6VX13"/>
<protein>
    <recommendedName>
        <fullName evidence="5">Ribosomal protein L14E/L6E/L27E</fullName>
    </recommendedName>
</protein>
<evidence type="ECO:0000256" key="2">
    <source>
        <dbReference type="ARBA" id="ARBA00023274"/>
    </source>
</evidence>
<dbReference type="SUPFAM" id="SSF50104">
    <property type="entry name" value="Translation proteins SH3-like domain"/>
    <property type="match status" value="1"/>
</dbReference>
<dbReference type="CDD" id="cd06088">
    <property type="entry name" value="KOW_RPL14"/>
    <property type="match status" value="1"/>
</dbReference>
<sequence>MSETDASPRIGQVVRIVHGREAGQLAIVIRIIDSRFVLLADGEKRRFDSPKRKALRHVDLLPYVSPEVRRSLLEAGRVTNGKLRFAISTYVNHTVKRFEEGR</sequence>
<proteinExistence type="predicted"/>
<name>A0A1G6VX13_9BACI</name>
<accession>A0A1G6VX13</accession>
<keyword evidence="1" id="KW-0689">Ribosomal protein</keyword>
<dbReference type="STRING" id="361279.SAMN05421663_11440"/>
<dbReference type="GO" id="GO:1990904">
    <property type="term" value="C:ribonucleoprotein complex"/>
    <property type="evidence" value="ECO:0007669"/>
    <property type="project" value="UniProtKB-KW"/>
</dbReference>
<dbReference type="GO" id="GO:0005840">
    <property type="term" value="C:ribosome"/>
    <property type="evidence" value="ECO:0007669"/>
    <property type="project" value="UniProtKB-KW"/>
</dbReference>
<dbReference type="Proteomes" id="UP000198666">
    <property type="component" value="Unassembled WGS sequence"/>
</dbReference>
<dbReference type="RefSeq" id="WP_093728562.1">
    <property type="nucleotide sequence ID" value="NZ_FMZB01000014.1"/>
</dbReference>
<keyword evidence="4" id="KW-1185">Reference proteome</keyword>
<gene>
    <name evidence="3" type="ORF">SAMN05421663_11440</name>
</gene>
<keyword evidence="2" id="KW-0687">Ribonucleoprotein</keyword>
<dbReference type="OrthoDB" id="5244at2"/>
<dbReference type="EMBL" id="FMZB01000014">
    <property type="protein sequence ID" value="SDD58098.1"/>
    <property type="molecule type" value="Genomic_DNA"/>
</dbReference>
<dbReference type="InterPro" id="IPR014722">
    <property type="entry name" value="Rib_uL2_dom2"/>
</dbReference>